<dbReference type="STRING" id="765915.A0A1Y2HYP5"/>
<evidence type="ECO:0000313" key="3">
    <source>
        <dbReference type="Proteomes" id="UP000193411"/>
    </source>
</evidence>
<dbReference type="OrthoDB" id="5535068at2759"/>
<dbReference type="Pfam" id="PF13650">
    <property type="entry name" value="Asp_protease_2"/>
    <property type="match status" value="1"/>
</dbReference>
<name>A0A1Y2HYP5_9FUNG</name>
<dbReference type="InterPro" id="IPR021109">
    <property type="entry name" value="Peptidase_aspartic_dom_sf"/>
</dbReference>
<sequence>MHAVRVLNAGLIRLNFGGKCPLTQDDWTKVACLQMAAADGSASRAARWKKGGYVHSRQYERLRTAIDEFIGLIRAHIGSSVGYIVAEARGEYLSLSNASLPSRPPRPTLLPSTNVVDALTVGPARKRPRMEVVDGERKIKRSWLKDLGKASALRLAFRLMMAVVKPEDGVRLFDLARLGNLRNVLHQVALMNDGEIRAAMKSVGFTDGDVDKVIGKVEAPTDRQKFTRTVPPPLRPQGLPLGEMQSTLRSMLSSAPAPPPAMAVLVQDLMSSEGSAPINEVEQQAKDLVSKLEQDDSLCLAFARLLPACASLVGRILSAIDGDESSLAALQLEFGPQIPCPPAIQEAMRVASSTVEVPVQIGGRVVSALVDSGSQVGLVSRSVCETAGWKMRPMPEGMRSVRVANGSLAGLLGAVAMPVTILGVCRHAMFFVMDGLSRDMIIGLNGIQDFGIALRPGEKGMWVETAHERAFFEDDSRFAGLSLNSAAVDEALPDSLKEDESIPEGYFAALGVDF</sequence>
<dbReference type="AlphaFoldDB" id="A0A1Y2HYP5"/>
<evidence type="ECO:0000256" key="1">
    <source>
        <dbReference type="SAM" id="Phobius"/>
    </source>
</evidence>
<organism evidence="2 3">
    <name type="scientific">Catenaria anguillulae PL171</name>
    <dbReference type="NCBI Taxonomy" id="765915"/>
    <lineage>
        <taxon>Eukaryota</taxon>
        <taxon>Fungi</taxon>
        <taxon>Fungi incertae sedis</taxon>
        <taxon>Blastocladiomycota</taxon>
        <taxon>Blastocladiomycetes</taxon>
        <taxon>Blastocladiales</taxon>
        <taxon>Catenariaceae</taxon>
        <taxon>Catenaria</taxon>
    </lineage>
</organism>
<keyword evidence="1" id="KW-1133">Transmembrane helix</keyword>
<dbReference type="CDD" id="cd00303">
    <property type="entry name" value="retropepsin_like"/>
    <property type="match status" value="1"/>
</dbReference>
<dbReference type="SUPFAM" id="SSF50630">
    <property type="entry name" value="Acid proteases"/>
    <property type="match status" value="1"/>
</dbReference>
<keyword evidence="1" id="KW-0472">Membrane</keyword>
<dbReference type="Gene3D" id="2.40.70.10">
    <property type="entry name" value="Acid Proteases"/>
    <property type="match status" value="1"/>
</dbReference>
<reference evidence="2 3" key="1">
    <citation type="submission" date="2016-07" db="EMBL/GenBank/DDBJ databases">
        <title>Pervasive Adenine N6-methylation of Active Genes in Fungi.</title>
        <authorList>
            <consortium name="DOE Joint Genome Institute"/>
            <person name="Mondo S.J."/>
            <person name="Dannebaum R.O."/>
            <person name="Kuo R.C."/>
            <person name="Labutti K."/>
            <person name="Haridas S."/>
            <person name="Kuo A."/>
            <person name="Salamov A."/>
            <person name="Ahrendt S.R."/>
            <person name="Lipzen A."/>
            <person name="Sullivan W."/>
            <person name="Andreopoulos W.B."/>
            <person name="Clum A."/>
            <person name="Lindquist E."/>
            <person name="Daum C."/>
            <person name="Ramamoorthy G.K."/>
            <person name="Gryganskyi A."/>
            <person name="Culley D."/>
            <person name="Magnuson J.K."/>
            <person name="James T.Y."/>
            <person name="O'Malley M.A."/>
            <person name="Stajich J.E."/>
            <person name="Spatafora J.W."/>
            <person name="Visel A."/>
            <person name="Grigoriev I.V."/>
        </authorList>
    </citation>
    <scope>NUCLEOTIDE SEQUENCE [LARGE SCALE GENOMIC DNA]</scope>
    <source>
        <strain evidence="2 3">PL171</strain>
    </source>
</reference>
<keyword evidence="1" id="KW-0812">Transmembrane</keyword>
<dbReference type="Proteomes" id="UP000193411">
    <property type="component" value="Unassembled WGS sequence"/>
</dbReference>
<dbReference type="EMBL" id="MCFL01000004">
    <property type="protein sequence ID" value="ORZ39728.1"/>
    <property type="molecule type" value="Genomic_DNA"/>
</dbReference>
<evidence type="ECO:0008006" key="4">
    <source>
        <dbReference type="Google" id="ProtNLM"/>
    </source>
</evidence>
<evidence type="ECO:0000313" key="2">
    <source>
        <dbReference type="EMBL" id="ORZ39728.1"/>
    </source>
</evidence>
<proteinExistence type="predicted"/>
<comment type="caution">
    <text evidence="2">The sequence shown here is derived from an EMBL/GenBank/DDBJ whole genome shotgun (WGS) entry which is preliminary data.</text>
</comment>
<gene>
    <name evidence="2" type="ORF">BCR44DRAFT_43996</name>
</gene>
<protein>
    <recommendedName>
        <fullName evidence="4">Aspartic peptidase DDI1-type domain-containing protein</fullName>
    </recommendedName>
</protein>
<feature type="transmembrane region" description="Helical" evidence="1">
    <location>
        <begin position="408"/>
        <end position="432"/>
    </location>
</feature>
<keyword evidence="3" id="KW-1185">Reference proteome</keyword>
<accession>A0A1Y2HYP5</accession>